<dbReference type="PIRSF" id="PIRSF015268">
    <property type="entry name" value="Virulence_RhuM"/>
    <property type="match status" value="1"/>
</dbReference>
<reference evidence="1 2" key="1">
    <citation type="submission" date="2021-08" db="EMBL/GenBank/DDBJ databases">
        <title>Whole genome sequence of novel Actinomyces species strain MAS-1.</title>
        <authorList>
            <person name="Saito M."/>
            <person name="Kuwahara N."/>
            <person name="Takizawa T."/>
            <person name="Gotouda H."/>
            <person name="Ochiai T."/>
        </authorList>
    </citation>
    <scope>NUCLEOTIDE SEQUENCE [LARGE SCALE GENOMIC DNA]</scope>
    <source>
        <strain evidence="1 2">MAS-1</strain>
    </source>
</reference>
<evidence type="ECO:0000313" key="1">
    <source>
        <dbReference type="EMBL" id="BDA65731.1"/>
    </source>
</evidence>
<dbReference type="PANTHER" id="PTHR35810:SF1">
    <property type="entry name" value="CYTOPLASMIC PROTEIN"/>
    <property type="match status" value="1"/>
</dbReference>
<dbReference type="Pfam" id="PF13310">
    <property type="entry name" value="Virulence_RhuM"/>
    <property type="match status" value="1"/>
</dbReference>
<sequence length="352" mass="40463">MHDAPDSEPSRKLIRNSTAEFLIFTAQDGGSSIEARYEDETVWLTQKLMAELFGVDVRTISEHLGNVFKSGELGRDAVIRKFRITATDGKSYATQHYNLDAIISVGYRVNSVRATQFRQWATRVLRDFAIRGYAIDRERMENGTFLGQDYFERLLEEIREIRLSERRFYQKVTDIYATSVDYNKDAPTTKRFFATVQNKLHYAVHGQTAAELIKSRADAARPHMGLTTWASSPDGKILPSDVTIGKNYLTREELADLGRLVNAFLDLAESRARRHIPMTMEDWAKRLDTFLNLDDRQILEGAGRISKTQADDHALSEFEKFRVVQDRKYVSDFDRLEDASIERRVGNDEEND</sequence>
<dbReference type="RefSeq" id="WP_223909435.1">
    <property type="nucleotide sequence ID" value="NZ_AP025017.1"/>
</dbReference>
<accession>A0ABM7UEZ0</accession>
<evidence type="ECO:0000313" key="2">
    <source>
        <dbReference type="Proteomes" id="UP000824496"/>
    </source>
</evidence>
<protein>
    <submittedName>
        <fullName evidence="1">Toxin Fic</fullName>
    </submittedName>
</protein>
<dbReference type="EMBL" id="AP025017">
    <property type="protein sequence ID" value="BDA65731.1"/>
    <property type="molecule type" value="Genomic_DNA"/>
</dbReference>
<keyword evidence="2" id="KW-1185">Reference proteome</keyword>
<name>A0ABM7UEZ0_9ACTO</name>
<dbReference type="PANTHER" id="PTHR35810">
    <property type="entry name" value="CYTOPLASMIC PROTEIN-RELATED"/>
    <property type="match status" value="1"/>
</dbReference>
<gene>
    <name evidence="1" type="ORF">MANAM107_25650</name>
</gene>
<proteinExistence type="predicted"/>
<dbReference type="InterPro" id="IPR011204">
    <property type="entry name" value="Virulence_RhuM-like"/>
</dbReference>
<organism evidence="1 2">
    <name type="scientific">Actinomyces capricornis</name>
    <dbReference type="NCBI Taxonomy" id="2755559"/>
    <lineage>
        <taxon>Bacteria</taxon>
        <taxon>Bacillati</taxon>
        <taxon>Actinomycetota</taxon>
        <taxon>Actinomycetes</taxon>
        <taxon>Actinomycetales</taxon>
        <taxon>Actinomycetaceae</taxon>
        <taxon>Actinomyces</taxon>
    </lineage>
</organism>
<dbReference type="Proteomes" id="UP000824496">
    <property type="component" value="Chromosome"/>
</dbReference>